<feature type="compositionally biased region" description="Basic residues" evidence="1">
    <location>
        <begin position="222"/>
        <end position="238"/>
    </location>
</feature>
<dbReference type="SMART" id="SM00332">
    <property type="entry name" value="PP2Cc"/>
    <property type="match status" value="1"/>
</dbReference>
<feature type="region of interest" description="Disordered" evidence="1">
    <location>
        <begin position="184"/>
        <end position="238"/>
    </location>
</feature>
<dbReference type="SUPFAM" id="SSF81606">
    <property type="entry name" value="PP2C-like"/>
    <property type="match status" value="1"/>
</dbReference>
<accession>A0AAD2FV54</accession>
<feature type="region of interest" description="Disordered" evidence="1">
    <location>
        <begin position="630"/>
        <end position="652"/>
    </location>
</feature>
<dbReference type="Proteomes" id="UP001295423">
    <property type="component" value="Unassembled WGS sequence"/>
</dbReference>
<feature type="compositionally biased region" description="Basic and acidic residues" evidence="1">
    <location>
        <begin position="111"/>
        <end position="122"/>
    </location>
</feature>
<dbReference type="GO" id="GO:0004722">
    <property type="term" value="F:protein serine/threonine phosphatase activity"/>
    <property type="evidence" value="ECO:0007669"/>
    <property type="project" value="InterPro"/>
</dbReference>
<dbReference type="PROSITE" id="PS51746">
    <property type="entry name" value="PPM_2"/>
    <property type="match status" value="1"/>
</dbReference>
<evidence type="ECO:0000259" key="2">
    <source>
        <dbReference type="PROSITE" id="PS51746"/>
    </source>
</evidence>
<feature type="compositionally biased region" description="Basic and acidic residues" evidence="1">
    <location>
        <begin position="1"/>
        <end position="14"/>
    </location>
</feature>
<name>A0AAD2FV54_9STRA</name>
<feature type="compositionally biased region" description="Low complexity" evidence="1">
    <location>
        <begin position="201"/>
        <end position="216"/>
    </location>
</feature>
<keyword evidence="4" id="KW-1185">Reference proteome</keyword>
<dbReference type="InterPro" id="IPR015655">
    <property type="entry name" value="PP2C"/>
</dbReference>
<dbReference type="EMBL" id="CAKOGP040001847">
    <property type="protein sequence ID" value="CAJ1953903.1"/>
    <property type="molecule type" value="Genomic_DNA"/>
</dbReference>
<gene>
    <name evidence="3" type="ORF">CYCCA115_LOCUS14500</name>
</gene>
<proteinExistence type="predicted"/>
<comment type="caution">
    <text evidence="3">The sequence shown here is derived from an EMBL/GenBank/DDBJ whole genome shotgun (WGS) entry which is preliminary data.</text>
</comment>
<sequence length="652" mass="72867">MGNTLDKPKTEKDTSVGVSSEDGLSWGVSSMQGWRLTMEDAHIIASCHATCAAHPNNSKSSCDAHTGEQLNTTHNGNHNSKNTRPRDLRSKKSPIISTDPNNEGGRTNGQNEHHVDEIKEPTNDDDGDFKLPPHHYFFCVLDGHGGDFAAYYCADHLLPILLEQDSFQEYERIWRETLSTSAASSSSSKMFKNKKRKTEWQSKNNQHQQQQQGKNNNDSHHQNHSSKSKWNKKNANKASAKKKIAIHQKLLLQRALEDAFVELDLMLLQEMVLQKMVVIPTDMDYKNSLTVAAYGTNMDDDDWGTYDTMEEDNASSSSSLMKSQNAHGDTIPGTTAVAVLVTPDWILCANLGDSRASLLLSSSNQKGNSMIHEQQNSNPQHTNSKKKKKRKENKKKNGAVAKKNDDGDCGPPEQAYWTIVALSEDHKPDLPEEQTRIEAANGSVTMGGRVDGELAVSRAFGDFGFKETYPRHLYNCQSPSSITKRQNRRRKRRMQARLQGDVSSNGIDEKSEGEKEEDLDWERQRTMAQQLKVSPFPEVFAYPRGELKHEEADSPNCREKILLLGCDGIWDVMTNEHCHKLVQELLAEREANMGLVAEEILDTCLKKGSRDNMTMMVVHFSDLAIDAGGSQTTSSGGGVLKRRKQRNSANQG</sequence>
<reference evidence="3" key="1">
    <citation type="submission" date="2023-08" db="EMBL/GenBank/DDBJ databases">
        <authorList>
            <person name="Audoor S."/>
            <person name="Bilcke G."/>
        </authorList>
    </citation>
    <scope>NUCLEOTIDE SEQUENCE</scope>
</reference>
<feature type="region of interest" description="Disordered" evidence="1">
    <location>
        <begin position="476"/>
        <end position="520"/>
    </location>
</feature>
<feature type="region of interest" description="Disordered" evidence="1">
    <location>
        <begin position="56"/>
        <end position="127"/>
    </location>
</feature>
<feature type="compositionally biased region" description="Polar residues" evidence="1">
    <location>
        <begin position="95"/>
        <end position="110"/>
    </location>
</feature>
<feature type="region of interest" description="Disordered" evidence="1">
    <location>
        <begin position="1"/>
        <end position="25"/>
    </location>
</feature>
<dbReference type="Pfam" id="PF00481">
    <property type="entry name" value="PP2C"/>
    <property type="match status" value="3"/>
</dbReference>
<protein>
    <recommendedName>
        <fullName evidence="2">PPM-type phosphatase domain-containing protein</fullName>
    </recommendedName>
</protein>
<dbReference type="AlphaFoldDB" id="A0AAD2FV54"/>
<dbReference type="InterPro" id="IPR001932">
    <property type="entry name" value="PPM-type_phosphatase-like_dom"/>
</dbReference>
<feature type="region of interest" description="Disordered" evidence="1">
    <location>
        <begin position="366"/>
        <end position="412"/>
    </location>
</feature>
<feature type="compositionally biased region" description="Polar residues" evidence="1">
    <location>
        <begin position="56"/>
        <end position="82"/>
    </location>
</feature>
<feature type="compositionally biased region" description="Basic residues" evidence="1">
    <location>
        <begin position="383"/>
        <end position="397"/>
    </location>
</feature>
<dbReference type="PANTHER" id="PTHR47992">
    <property type="entry name" value="PROTEIN PHOSPHATASE"/>
    <property type="match status" value="1"/>
</dbReference>
<feature type="compositionally biased region" description="Basic residues" evidence="1">
    <location>
        <begin position="485"/>
        <end position="495"/>
    </location>
</feature>
<organism evidence="3 4">
    <name type="scientific">Cylindrotheca closterium</name>
    <dbReference type="NCBI Taxonomy" id="2856"/>
    <lineage>
        <taxon>Eukaryota</taxon>
        <taxon>Sar</taxon>
        <taxon>Stramenopiles</taxon>
        <taxon>Ochrophyta</taxon>
        <taxon>Bacillariophyta</taxon>
        <taxon>Bacillariophyceae</taxon>
        <taxon>Bacillariophycidae</taxon>
        <taxon>Bacillariales</taxon>
        <taxon>Bacillariaceae</taxon>
        <taxon>Cylindrotheca</taxon>
    </lineage>
</organism>
<evidence type="ECO:0000256" key="1">
    <source>
        <dbReference type="SAM" id="MobiDB-lite"/>
    </source>
</evidence>
<feature type="domain" description="PPM-type phosphatase" evidence="2">
    <location>
        <begin position="25"/>
        <end position="620"/>
    </location>
</feature>
<evidence type="ECO:0000313" key="4">
    <source>
        <dbReference type="Proteomes" id="UP001295423"/>
    </source>
</evidence>
<dbReference type="CDD" id="cd00143">
    <property type="entry name" value="PP2Cc"/>
    <property type="match status" value="1"/>
</dbReference>
<dbReference type="Gene3D" id="3.60.40.10">
    <property type="entry name" value="PPM-type phosphatase domain"/>
    <property type="match status" value="1"/>
</dbReference>
<dbReference type="InterPro" id="IPR036457">
    <property type="entry name" value="PPM-type-like_dom_sf"/>
</dbReference>
<evidence type="ECO:0000313" key="3">
    <source>
        <dbReference type="EMBL" id="CAJ1953903.1"/>
    </source>
</evidence>
<feature type="compositionally biased region" description="Polar residues" evidence="1">
    <location>
        <begin position="366"/>
        <end position="382"/>
    </location>
</feature>